<feature type="compositionally biased region" description="Basic residues" evidence="1">
    <location>
        <begin position="1"/>
        <end position="10"/>
    </location>
</feature>
<dbReference type="EMBL" id="PYSW02000008">
    <property type="protein sequence ID" value="KAG2389047.1"/>
    <property type="molecule type" value="Genomic_DNA"/>
</dbReference>
<feature type="region of interest" description="Disordered" evidence="1">
    <location>
        <begin position="1"/>
        <end position="61"/>
    </location>
</feature>
<dbReference type="RefSeq" id="XP_044553039.1">
    <property type="nucleotide sequence ID" value="XM_044690435.1"/>
</dbReference>
<protein>
    <submittedName>
        <fullName evidence="2">Uncharacterized protein</fullName>
    </submittedName>
</protein>
<organism evidence="2 3">
    <name type="scientific">Naegleria lovaniensis</name>
    <name type="common">Amoeba</name>
    <dbReference type="NCBI Taxonomy" id="51637"/>
    <lineage>
        <taxon>Eukaryota</taxon>
        <taxon>Discoba</taxon>
        <taxon>Heterolobosea</taxon>
        <taxon>Tetramitia</taxon>
        <taxon>Eutetramitia</taxon>
        <taxon>Vahlkampfiidae</taxon>
        <taxon>Naegleria</taxon>
    </lineage>
</organism>
<evidence type="ECO:0000313" key="3">
    <source>
        <dbReference type="Proteomes" id="UP000816034"/>
    </source>
</evidence>
<dbReference type="AlphaFoldDB" id="A0AA88GUD0"/>
<sequence>MNHSTNKRVYARGEQHHLPPQEQQSHTFRNGSDEDEQPPTTFEQVEYPIEDNTEDSRTQFEPPQDEHVFLHKLNEDTFEQDVIITTRKDMKDSTSSMTGPLNK</sequence>
<accession>A0AA88GUD0</accession>
<dbReference type="Proteomes" id="UP000816034">
    <property type="component" value="Unassembled WGS sequence"/>
</dbReference>
<gene>
    <name evidence="2" type="ORF">C9374_014447</name>
</gene>
<feature type="compositionally biased region" description="Polar residues" evidence="1">
    <location>
        <begin position="21"/>
        <end position="30"/>
    </location>
</feature>
<comment type="caution">
    <text evidence="2">The sequence shown here is derived from an EMBL/GenBank/DDBJ whole genome shotgun (WGS) entry which is preliminary data.</text>
</comment>
<keyword evidence="3" id="KW-1185">Reference proteome</keyword>
<evidence type="ECO:0000313" key="2">
    <source>
        <dbReference type="EMBL" id="KAG2389047.1"/>
    </source>
</evidence>
<proteinExistence type="predicted"/>
<evidence type="ECO:0000256" key="1">
    <source>
        <dbReference type="SAM" id="MobiDB-lite"/>
    </source>
</evidence>
<dbReference type="GeneID" id="68106900"/>
<name>A0AA88GUD0_NAELO</name>
<reference evidence="2 3" key="1">
    <citation type="journal article" date="2018" name="BMC Genomics">
        <title>The genome of Naegleria lovaniensis, the basis for a comparative approach to unravel pathogenicity factors of the human pathogenic amoeba N. fowleri.</title>
        <authorList>
            <person name="Liechti N."/>
            <person name="Schurch N."/>
            <person name="Bruggmann R."/>
            <person name="Wittwer M."/>
        </authorList>
    </citation>
    <scope>NUCLEOTIDE SEQUENCE [LARGE SCALE GENOMIC DNA]</scope>
    <source>
        <strain evidence="2 3">ATCC 30569</strain>
    </source>
</reference>